<dbReference type="AlphaFoldDB" id="A0A238HCU4"/>
<reference evidence="1 2" key="1">
    <citation type="submission" date="2017-04" db="EMBL/GenBank/DDBJ databases">
        <authorList>
            <person name="Afonso C.L."/>
            <person name="Miller P.J."/>
            <person name="Scott M.A."/>
            <person name="Spackman E."/>
            <person name="Goraichik I."/>
            <person name="Dimitrov K.M."/>
            <person name="Suarez D.L."/>
            <person name="Swayne D.E."/>
        </authorList>
    </citation>
    <scope>NUCLEOTIDE SEQUENCE [LARGE SCALE GENOMIC DNA]</scope>
    <source>
        <strain evidence="1">LMG 28154</strain>
    </source>
</reference>
<gene>
    <name evidence="1" type="ORF">BSIN_1226</name>
</gene>
<accession>A0A238HCU4</accession>
<protein>
    <submittedName>
        <fullName evidence="1">Uncharacterized protein</fullName>
    </submittedName>
</protein>
<name>A0A238HCU4_9BURK</name>
<evidence type="ECO:0000313" key="2">
    <source>
        <dbReference type="Proteomes" id="UP000198460"/>
    </source>
</evidence>
<proteinExistence type="predicted"/>
<sequence>MFPPSAKRESLWHNLLRLLRACIICGAHRPVPHPFTPSAPFSP</sequence>
<evidence type="ECO:0000313" key="1">
    <source>
        <dbReference type="EMBL" id="SMG03129.1"/>
    </source>
</evidence>
<dbReference type="EMBL" id="FXAN01000126">
    <property type="protein sequence ID" value="SMG03129.1"/>
    <property type="molecule type" value="Genomic_DNA"/>
</dbReference>
<organism evidence="1 2">
    <name type="scientific">Burkholderia singularis</name>
    <dbReference type="NCBI Taxonomy" id="1503053"/>
    <lineage>
        <taxon>Bacteria</taxon>
        <taxon>Pseudomonadati</taxon>
        <taxon>Pseudomonadota</taxon>
        <taxon>Betaproteobacteria</taxon>
        <taxon>Burkholderiales</taxon>
        <taxon>Burkholderiaceae</taxon>
        <taxon>Burkholderia</taxon>
        <taxon>pseudomallei group</taxon>
    </lineage>
</organism>
<dbReference type="Proteomes" id="UP000198460">
    <property type="component" value="Unassembled WGS sequence"/>
</dbReference>